<evidence type="ECO:0000313" key="3">
    <source>
        <dbReference type="Proteomes" id="UP000383932"/>
    </source>
</evidence>
<protein>
    <submittedName>
        <fullName evidence="2">F-box-like domain containing protein</fullName>
    </submittedName>
</protein>
<dbReference type="Pfam" id="PF12937">
    <property type="entry name" value="F-box-like"/>
    <property type="match status" value="1"/>
</dbReference>
<name>A0A5N5QP06_9AGAM</name>
<dbReference type="AlphaFoldDB" id="A0A5N5QP06"/>
<organism evidence="2 3">
    <name type="scientific">Ceratobasidium theobromae</name>
    <dbReference type="NCBI Taxonomy" id="1582974"/>
    <lineage>
        <taxon>Eukaryota</taxon>
        <taxon>Fungi</taxon>
        <taxon>Dikarya</taxon>
        <taxon>Basidiomycota</taxon>
        <taxon>Agaricomycotina</taxon>
        <taxon>Agaricomycetes</taxon>
        <taxon>Cantharellales</taxon>
        <taxon>Ceratobasidiaceae</taxon>
        <taxon>Ceratobasidium</taxon>
    </lineage>
</organism>
<dbReference type="SUPFAM" id="SSF81383">
    <property type="entry name" value="F-box domain"/>
    <property type="match status" value="1"/>
</dbReference>
<proteinExistence type="predicted"/>
<evidence type="ECO:0000259" key="1">
    <source>
        <dbReference type="Pfam" id="PF12937"/>
    </source>
</evidence>
<keyword evidence="3" id="KW-1185">Reference proteome</keyword>
<dbReference type="Proteomes" id="UP000383932">
    <property type="component" value="Unassembled WGS sequence"/>
</dbReference>
<comment type="caution">
    <text evidence="2">The sequence shown here is derived from an EMBL/GenBank/DDBJ whole genome shotgun (WGS) entry which is preliminary data.</text>
</comment>
<gene>
    <name evidence="2" type="ORF">CTheo_3053</name>
</gene>
<feature type="domain" description="F-box" evidence="1">
    <location>
        <begin position="78"/>
        <end position="142"/>
    </location>
</feature>
<dbReference type="OrthoDB" id="3266451at2759"/>
<sequence>MSEELRAATKLLEAAFQTYLDACLAIANNNAPTSDNIQQSLAGITNGLNLITSYENKIKQAQAFIYRIRNTLPRIVLISALPDELIARIFRLVIHTQSCSFKHLTSPQLVTPPLHAKALSQVCARWYRVAAQSSGLWSHIDLAPSHRLANELLTRAEISVSRSGQSLLDIHFVEWFVNQDPQKQNLIYQRLGRVCKSIAPRAKSLELTLSTIRRTSYPILPVLTNLFACCVPGTLARLVLAAEHDSSSRCNHFFDTLITTVDSNAPTTASQFNPIWKLDVTRLALDKLLHPVKLLRLDGIFLWWDSQAYHGLVDLRLTCGHRAFTAITEDQLVIILKASPGLEVFHFGLKLKVTDSKNSLPAPVHLDNLRKLYLQYPAQQNVLRLIAPGTGPLKMAMIGSYTGDEMPPPQVDEVTRFFAQANVTHLYLGKVKGVGVNRLLDYLPNLHALRLEYASLHPKHDGTSATRARQDINSLHLMDASIHSEIFPNIACRFQNVTIESSSIYEGGTKCGADSAEKYIKKLTGMNLCQTVTFIRSRGVFQLHEWERDE</sequence>
<evidence type="ECO:0000313" key="2">
    <source>
        <dbReference type="EMBL" id="KAB5593505.1"/>
    </source>
</evidence>
<dbReference type="EMBL" id="SSOP01000036">
    <property type="protein sequence ID" value="KAB5593505.1"/>
    <property type="molecule type" value="Genomic_DNA"/>
</dbReference>
<dbReference type="InterPro" id="IPR001810">
    <property type="entry name" value="F-box_dom"/>
</dbReference>
<dbReference type="InterPro" id="IPR036047">
    <property type="entry name" value="F-box-like_dom_sf"/>
</dbReference>
<accession>A0A5N5QP06</accession>
<dbReference type="Gene3D" id="1.20.1280.50">
    <property type="match status" value="1"/>
</dbReference>
<reference evidence="2 3" key="1">
    <citation type="journal article" date="2019" name="Fungal Biol. Biotechnol.">
        <title>Draft genome sequence of fastidious pathogen Ceratobasidium theobromae, which causes vascular-streak dieback in Theobroma cacao.</title>
        <authorList>
            <person name="Ali S.S."/>
            <person name="Asman A."/>
            <person name="Shao J."/>
            <person name="Firmansyah A.P."/>
            <person name="Susilo A.W."/>
            <person name="Rosmana A."/>
            <person name="McMahon P."/>
            <person name="Junaid M."/>
            <person name="Guest D."/>
            <person name="Kheng T.Y."/>
            <person name="Meinhardt L.W."/>
            <person name="Bailey B.A."/>
        </authorList>
    </citation>
    <scope>NUCLEOTIDE SEQUENCE [LARGE SCALE GENOMIC DNA]</scope>
    <source>
        <strain evidence="2 3">CT2</strain>
    </source>
</reference>